<dbReference type="InterPro" id="IPR018117">
    <property type="entry name" value="C5_DNA_meth_AS"/>
</dbReference>
<dbReference type="Gene3D" id="3.90.120.10">
    <property type="entry name" value="DNA Methylase, subunit A, domain 2"/>
    <property type="match status" value="1"/>
</dbReference>
<dbReference type="AlphaFoldDB" id="A0A6C0DR23"/>
<evidence type="ECO:0000313" key="4">
    <source>
        <dbReference type="EMBL" id="QHT19326.1"/>
    </source>
</evidence>
<name>A0A6C0DR23_9ZZZZ</name>
<dbReference type="PROSITE" id="PS00094">
    <property type="entry name" value="C5_MTASE_1"/>
    <property type="match status" value="1"/>
</dbReference>
<dbReference type="PROSITE" id="PS51679">
    <property type="entry name" value="SAM_MT_C5"/>
    <property type="match status" value="1"/>
</dbReference>
<reference evidence="4" key="1">
    <citation type="journal article" date="2020" name="Nature">
        <title>Giant virus diversity and host interactions through global metagenomics.</title>
        <authorList>
            <person name="Schulz F."/>
            <person name="Roux S."/>
            <person name="Paez-Espino D."/>
            <person name="Jungbluth S."/>
            <person name="Walsh D.A."/>
            <person name="Denef V.J."/>
            <person name="McMahon K.D."/>
            <person name="Konstantinidis K.T."/>
            <person name="Eloe-Fadrosh E.A."/>
            <person name="Kyrpides N.C."/>
            <person name="Woyke T."/>
        </authorList>
    </citation>
    <scope>NUCLEOTIDE SEQUENCE</scope>
    <source>
        <strain evidence="4">GVMAG-M-3300023174-57</strain>
    </source>
</reference>
<dbReference type="Pfam" id="PF00145">
    <property type="entry name" value="DNA_methylase"/>
    <property type="match status" value="1"/>
</dbReference>
<dbReference type="Gene3D" id="3.40.50.150">
    <property type="entry name" value="Vaccinia Virus protein VP39"/>
    <property type="match status" value="1"/>
</dbReference>
<organism evidence="4">
    <name type="scientific">viral metagenome</name>
    <dbReference type="NCBI Taxonomy" id="1070528"/>
    <lineage>
        <taxon>unclassified sequences</taxon>
        <taxon>metagenomes</taxon>
        <taxon>organismal metagenomes</taxon>
    </lineage>
</organism>
<evidence type="ECO:0008006" key="5">
    <source>
        <dbReference type="Google" id="ProtNLM"/>
    </source>
</evidence>
<keyword evidence="3" id="KW-0949">S-adenosyl-L-methionine</keyword>
<keyword evidence="2" id="KW-0808">Transferase</keyword>
<dbReference type="InterPro" id="IPR029063">
    <property type="entry name" value="SAM-dependent_MTases_sf"/>
</dbReference>
<protein>
    <recommendedName>
        <fullName evidence="5">DNA (cytosine-5-)-methyltransferase</fullName>
    </recommendedName>
</protein>
<dbReference type="PANTHER" id="PTHR46098:SF1">
    <property type="entry name" value="TRNA (CYTOSINE(38)-C(5))-METHYLTRANSFERASE"/>
    <property type="match status" value="1"/>
</dbReference>
<dbReference type="NCBIfam" id="TIGR00675">
    <property type="entry name" value="dcm"/>
    <property type="match status" value="1"/>
</dbReference>
<accession>A0A6C0DR23</accession>
<dbReference type="EMBL" id="MN739664">
    <property type="protein sequence ID" value="QHT19326.1"/>
    <property type="molecule type" value="Genomic_DNA"/>
</dbReference>
<dbReference type="GO" id="GO:0032259">
    <property type="term" value="P:methylation"/>
    <property type="evidence" value="ECO:0007669"/>
    <property type="project" value="UniProtKB-KW"/>
</dbReference>
<dbReference type="PRINTS" id="PR00105">
    <property type="entry name" value="C5METTRFRASE"/>
</dbReference>
<evidence type="ECO:0000256" key="2">
    <source>
        <dbReference type="ARBA" id="ARBA00022679"/>
    </source>
</evidence>
<proteinExistence type="predicted"/>
<dbReference type="SUPFAM" id="SSF53335">
    <property type="entry name" value="S-adenosyl-L-methionine-dependent methyltransferases"/>
    <property type="match status" value="1"/>
</dbReference>
<dbReference type="InterPro" id="IPR001525">
    <property type="entry name" value="C5_MeTfrase"/>
</dbReference>
<evidence type="ECO:0000256" key="1">
    <source>
        <dbReference type="ARBA" id="ARBA00022603"/>
    </source>
</evidence>
<dbReference type="CDD" id="cd00315">
    <property type="entry name" value="Cyt_C5_DNA_methylase"/>
    <property type="match status" value="1"/>
</dbReference>
<dbReference type="GO" id="GO:0008168">
    <property type="term" value="F:methyltransferase activity"/>
    <property type="evidence" value="ECO:0007669"/>
    <property type="project" value="UniProtKB-KW"/>
</dbReference>
<sequence>MQALRDECKKRGIKGYSGKTKAELVKLLEQPVNEIVEPGHTAARPRFIDLFSGLGAFHTAFAKDFECVFACDINEGARAIYKANYGLEPAADIREVDANALPDFEILCAGFPCQPFSIAGNQEGFKDQEKGNLFFDVLRIMDAKRPKVCILENVKNLETHDEGRTFKRIKDELEKRGYTVSAKVLNAANYGSPQARQRIFIMAVLGGPAFVFPESHKTIVPVASIIDPTMTAVWNSAGYTLVPMPSAGLAGQAATAAKPRILYNVVSDKTKRGGRQGERVYDTAAVGITICASSGGPGAKTGLYKVGGTANAPVVRRLTVKEGLGMFGFPATYKFPGVGVEDALFYLGNSIVVNVPTALLAGVKACFM</sequence>
<dbReference type="InterPro" id="IPR050750">
    <property type="entry name" value="C5-MTase"/>
</dbReference>
<dbReference type="PANTHER" id="PTHR46098">
    <property type="entry name" value="TRNA (CYTOSINE(38)-C(5))-METHYLTRANSFERASE"/>
    <property type="match status" value="1"/>
</dbReference>
<evidence type="ECO:0000256" key="3">
    <source>
        <dbReference type="ARBA" id="ARBA00022691"/>
    </source>
</evidence>
<keyword evidence="1" id="KW-0489">Methyltransferase</keyword>